<gene>
    <name evidence="2" type="ORF">NCTC10296_01793</name>
</gene>
<organism evidence="2 3">
    <name type="scientific">Neisseria canis</name>
    <dbReference type="NCBI Taxonomy" id="493"/>
    <lineage>
        <taxon>Bacteria</taxon>
        <taxon>Pseudomonadati</taxon>
        <taxon>Pseudomonadota</taxon>
        <taxon>Betaproteobacteria</taxon>
        <taxon>Neisseriales</taxon>
        <taxon>Neisseriaceae</taxon>
        <taxon>Neisseria</taxon>
    </lineage>
</organism>
<dbReference type="Gene3D" id="1.10.3530.10">
    <property type="entry name" value="Api92-like"/>
    <property type="match status" value="1"/>
</dbReference>
<evidence type="ECO:0000259" key="1">
    <source>
        <dbReference type="Pfam" id="PF18406"/>
    </source>
</evidence>
<keyword evidence="3" id="KW-1185">Reference proteome</keyword>
<dbReference type="Proteomes" id="UP000279284">
    <property type="component" value="Chromosome"/>
</dbReference>
<name>A0A1X3CZC6_9NEIS</name>
<evidence type="ECO:0000313" key="3">
    <source>
        <dbReference type="Proteomes" id="UP000279284"/>
    </source>
</evidence>
<dbReference type="EMBL" id="LR134313">
    <property type="protein sequence ID" value="VEF02438.1"/>
    <property type="molecule type" value="Genomic_DNA"/>
</dbReference>
<dbReference type="InterPro" id="IPR023136">
    <property type="entry name" value="Api92-like_dom_sf"/>
</dbReference>
<feature type="domain" description="YubB ferredoxin-like" evidence="1">
    <location>
        <begin position="161"/>
        <end position="239"/>
    </location>
</feature>
<dbReference type="KEGG" id="nci:NCTC10296_01793"/>
<dbReference type="InterPro" id="IPR041329">
    <property type="entry name" value="YubB_C"/>
</dbReference>
<protein>
    <recommendedName>
        <fullName evidence="1">YubB ferredoxin-like domain-containing protein</fullName>
    </recommendedName>
</protein>
<dbReference type="SUPFAM" id="SSF160940">
    <property type="entry name" value="Api92-like"/>
    <property type="match status" value="1"/>
</dbReference>
<evidence type="ECO:0000313" key="2">
    <source>
        <dbReference type="EMBL" id="VEF02438.1"/>
    </source>
</evidence>
<dbReference type="Pfam" id="PF18406">
    <property type="entry name" value="DUF1281_C"/>
    <property type="match status" value="1"/>
</dbReference>
<accession>A0A1X3CZC6</accession>
<dbReference type="OrthoDB" id="7992117at2"/>
<dbReference type="Gene3D" id="3.30.70.1270">
    <property type="entry name" value="Api92-like domains"/>
    <property type="match status" value="1"/>
</dbReference>
<reference evidence="2 3" key="1">
    <citation type="submission" date="2018-12" db="EMBL/GenBank/DDBJ databases">
        <authorList>
            <consortium name="Pathogen Informatics"/>
        </authorList>
    </citation>
    <scope>NUCLEOTIDE SEQUENCE [LARGE SCALE GENOMIC DNA]</scope>
    <source>
        <strain evidence="2 3">NCTC10296</strain>
    </source>
</reference>
<dbReference type="AlphaFoldDB" id="A0A1X3CZC6"/>
<dbReference type="STRING" id="493.BWD07_02590"/>
<sequence>MPNHVTNIMTVKGPEESVAKLKAVWFRHQAPDGKTNPDLPDMCVDFNGILPMPDSLNIECGSTSSWAEDWLKLKDDWLLSGAEMEKLLITRRLKEHFSEHLNWETDTVGRLKEMVAGEPGLLSKIGLSQQYLEKIQHNLAIYGCPTWYEWCYCNWGTKWNAYHQYLSEWSDTSFCITFDTAWSPPAPVFCALTEAFPDVEMEILYIDEGGGFAGTYTASEGFLEDFPCDDKDFRSFAEEHFGWSFDYDE</sequence>
<proteinExistence type="predicted"/>
<dbReference type="RefSeq" id="WP_085415819.1">
    <property type="nucleotide sequence ID" value="NZ_CAUJPY010000007.1"/>
</dbReference>